<proteinExistence type="predicted"/>
<organism evidence="1">
    <name type="scientific">Rhizophora mucronata</name>
    <name type="common">Asiatic mangrove</name>
    <dbReference type="NCBI Taxonomy" id="61149"/>
    <lineage>
        <taxon>Eukaryota</taxon>
        <taxon>Viridiplantae</taxon>
        <taxon>Streptophyta</taxon>
        <taxon>Embryophyta</taxon>
        <taxon>Tracheophyta</taxon>
        <taxon>Spermatophyta</taxon>
        <taxon>Magnoliopsida</taxon>
        <taxon>eudicotyledons</taxon>
        <taxon>Gunneridae</taxon>
        <taxon>Pentapetalae</taxon>
        <taxon>rosids</taxon>
        <taxon>fabids</taxon>
        <taxon>Malpighiales</taxon>
        <taxon>Rhizophoraceae</taxon>
        <taxon>Rhizophora</taxon>
    </lineage>
</organism>
<dbReference type="EMBL" id="GGEC01002960">
    <property type="protein sequence ID" value="MBW83443.1"/>
    <property type="molecule type" value="Transcribed_RNA"/>
</dbReference>
<keyword evidence="1" id="KW-0808">Transferase</keyword>
<dbReference type="GO" id="GO:0016740">
    <property type="term" value="F:transferase activity"/>
    <property type="evidence" value="ECO:0007669"/>
    <property type="project" value="UniProtKB-KW"/>
</dbReference>
<protein>
    <submittedName>
        <fullName evidence="1">Glycosyltransferase</fullName>
    </submittedName>
</protein>
<name>A0A2P2IQE4_RHIMU</name>
<dbReference type="AlphaFoldDB" id="A0A2P2IQE4"/>
<evidence type="ECO:0000313" key="1">
    <source>
        <dbReference type="EMBL" id="MBW83443.1"/>
    </source>
</evidence>
<accession>A0A2P2IQE4</accession>
<reference evidence="1" key="1">
    <citation type="submission" date="2018-02" db="EMBL/GenBank/DDBJ databases">
        <title>Rhizophora mucronata_Transcriptome.</title>
        <authorList>
            <person name="Meera S.P."/>
            <person name="Sreeshan A."/>
            <person name="Augustine A."/>
        </authorList>
    </citation>
    <scope>NUCLEOTIDE SEQUENCE</scope>
    <source>
        <tissue evidence="1">Leaf</tissue>
    </source>
</reference>
<sequence>MLNDHTSKAQAVQRLSCSRLPANYLSP</sequence>